<name>A0ACC2SDJ3_9FUNG</name>
<protein>
    <submittedName>
        <fullName evidence="1">Uncharacterized protein</fullName>
    </submittedName>
</protein>
<evidence type="ECO:0000313" key="2">
    <source>
        <dbReference type="Proteomes" id="UP001165960"/>
    </source>
</evidence>
<reference evidence="1" key="1">
    <citation type="submission" date="2022-04" db="EMBL/GenBank/DDBJ databases">
        <title>Genome of the entomopathogenic fungus Entomophthora muscae.</title>
        <authorList>
            <person name="Elya C."/>
            <person name="Lovett B.R."/>
            <person name="Lee E."/>
            <person name="Macias A.M."/>
            <person name="Hajek A.E."/>
            <person name="De Bivort B.L."/>
            <person name="Kasson M.T."/>
            <person name="De Fine Licht H.H."/>
            <person name="Stajich J.E."/>
        </authorList>
    </citation>
    <scope>NUCLEOTIDE SEQUENCE</scope>
    <source>
        <strain evidence="1">Berkeley</strain>
    </source>
</reference>
<organism evidence="1 2">
    <name type="scientific">Entomophthora muscae</name>
    <dbReference type="NCBI Taxonomy" id="34485"/>
    <lineage>
        <taxon>Eukaryota</taxon>
        <taxon>Fungi</taxon>
        <taxon>Fungi incertae sedis</taxon>
        <taxon>Zoopagomycota</taxon>
        <taxon>Entomophthoromycotina</taxon>
        <taxon>Entomophthoromycetes</taxon>
        <taxon>Entomophthorales</taxon>
        <taxon>Entomophthoraceae</taxon>
        <taxon>Entomophthora</taxon>
    </lineage>
</organism>
<accession>A0ACC2SDJ3</accession>
<gene>
    <name evidence="1" type="ORF">DSO57_1031482</name>
</gene>
<dbReference type="Proteomes" id="UP001165960">
    <property type="component" value="Unassembled WGS sequence"/>
</dbReference>
<sequence>MLLCACCNSKELPSAYPAIINKFGVSHHKETLYVYVQALFANDNAVMPICLGACYHSSYNVEQLIGEVDLCLHVTAKDTSGFSLQHVYTITQHNQYVCEAAYIWALEQSANPELTCTLGLDLQANTPCCFSLALHLFVQEVKDNNPQFYFPLAASVTHFMWYPPKACTSGAVGFAGRCLEHFCRLAYQSKVSLPACYFYMEDVLLDYLTIGSAFSACGGWGRLVNKSNLCLPLCSWTSMSRNSQLAWYQILVALAFVLNQMDNGKYKLVAPLVPLSASKRPCSASSCCSIPRLPAGGVPSAGTSNGPPGNGSPSSGSGCHSPE</sequence>
<comment type="caution">
    <text evidence="1">The sequence shown here is derived from an EMBL/GenBank/DDBJ whole genome shotgun (WGS) entry which is preliminary data.</text>
</comment>
<keyword evidence="2" id="KW-1185">Reference proteome</keyword>
<evidence type="ECO:0000313" key="1">
    <source>
        <dbReference type="EMBL" id="KAJ9060380.1"/>
    </source>
</evidence>
<dbReference type="EMBL" id="QTSX02005197">
    <property type="protein sequence ID" value="KAJ9060380.1"/>
    <property type="molecule type" value="Genomic_DNA"/>
</dbReference>
<proteinExistence type="predicted"/>